<protein>
    <recommendedName>
        <fullName evidence="12">Gamma-aminobutyric acid type B receptor subunit 2</fullName>
    </recommendedName>
</protein>
<dbReference type="GO" id="GO:0004965">
    <property type="term" value="F:G protein-coupled GABA receptor activity"/>
    <property type="evidence" value="ECO:0007669"/>
    <property type="project" value="InterPro"/>
</dbReference>
<evidence type="ECO:0000256" key="11">
    <source>
        <dbReference type="ARBA" id="ARBA00023224"/>
    </source>
</evidence>
<keyword evidence="16" id="KW-1185">Reference proteome</keyword>
<accession>A0A9Q0ITE3</accession>
<comment type="similarity">
    <text evidence="2">Belongs to the G-protein coupled receptor 3 family. GABA-B receptor subfamily.</text>
</comment>
<dbReference type="OrthoDB" id="2150267at2759"/>
<evidence type="ECO:0000256" key="7">
    <source>
        <dbReference type="ARBA" id="ARBA00023040"/>
    </source>
</evidence>
<evidence type="ECO:0000256" key="12">
    <source>
        <dbReference type="ARBA" id="ARBA00073785"/>
    </source>
</evidence>
<dbReference type="Pfam" id="PF00003">
    <property type="entry name" value="7tm_3"/>
    <property type="match status" value="1"/>
</dbReference>
<name>A0A9Q0ITE3_9TELE</name>
<feature type="transmembrane region" description="Helical" evidence="13">
    <location>
        <begin position="205"/>
        <end position="229"/>
    </location>
</feature>
<dbReference type="PRINTS" id="PR01176">
    <property type="entry name" value="GABABRECEPTR"/>
</dbReference>
<feature type="non-terminal residue" evidence="15">
    <location>
        <position position="1"/>
    </location>
</feature>
<evidence type="ECO:0000259" key="14">
    <source>
        <dbReference type="PROSITE" id="PS50259"/>
    </source>
</evidence>
<reference evidence="15" key="1">
    <citation type="submission" date="2022-07" db="EMBL/GenBank/DDBJ databases">
        <title>Chromosome-level genome of Muraenolepis orangiensis.</title>
        <authorList>
            <person name="Kim J."/>
        </authorList>
    </citation>
    <scope>NUCLEOTIDE SEQUENCE</scope>
    <source>
        <strain evidence="15">KU_S4_2022</strain>
        <tissue evidence="15">Muscle</tissue>
    </source>
</reference>
<dbReference type="SUPFAM" id="SSF53822">
    <property type="entry name" value="Periplasmic binding protein-like I"/>
    <property type="match status" value="1"/>
</dbReference>
<evidence type="ECO:0000256" key="9">
    <source>
        <dbReference type="ARBA" id="ARBA00023170"/>
    </source>
</evidence>
<dbReference type="InterPro" id="IPR028082">
    <property type="entry name" value="Peripla_BP_I"/>
</dbReference>
<keyword evidence="4 13" id="KW-0812">Transmembrane</keyword>
<evidence type="ECO:0000256" key="6">
    <source>
        <dbReference type="ARBA" id="ARBA00022989"/>
    </source>
</evidence>
<keyword evidence="11" id="KW-0807">Transducer</keyword>
<dbReference type="GO" id="GO:0038039">
    <property type="term" value="C:G protein-coupled receptor heterodimeric complex"/>
    <property type="evidence" value="ECO:0007669"/>
    <property type="project" value="TreeGrafter"/>
</dbReference>
<feature type="domain" description="G-protein coupled receptors family 3 profile" evidence="14">
    <location>
        <begin position="255"/>
        <end position="313"/>
    </location>
</feature>
<dbReference type="Gene3D" id="3.40.50.2300">
    <property type="match status" value="2"/>
</dbReference>
<proteinExistence type="inferred from homology"/>
<gene>
    <name evidence="15" type="ORF">NHX12_024118</name>
</gene>
<keyword evidence="9" id="KW-0675">Receptor</keyword>
<feature type="transmembrane region" description="Helical" evidence="13">
    <location>
        <begin position="241"/>
        <end position="261"/>
    </location>
</feature>
<keyword evidence="10" id="KW-0325">Glycoprotein</keyword>
<sequence>DNDVRIIIGQFDENLASKVFCCAYNLNMFGSKYQWVIPGWYQGSWWEQANTTNCTTRKLLTAMEGYISVDFEPLSARQIKGISGRTPKEYEREYSRELQQKGVESSKFHGFAYDGIWVIARTLTRVRELLRLKQRHENHNFTVDEREVGRLVLDVMNETNFNGVTGQVMFRNGERMGTIKFNQFQGVEPPKDRTFVRQQRRHISVALYSILSAITVLGMLMAGATLTPGSSCRLIKMSSPYMNNLIILGGLLSYASIFLFGLDGGFVSDKEFETLCTVRTWILIVGYTTAFGAMFAKTWRVHAIFKNAKMKKK</sequence>
<evidence type="ECO:0000256" key="5">
    <source>
        <dbReference type="ARBA" id="ARBA00022729"/>
    </source>
</evidence>
<evidence type="ECO:0000256" key="1">
    <source>
        <dbReference type="ARBA" id="ARBA00004651"/>
    </source>
</evidence>
<dbReference type="Pfam" id="PF01094">
    <property type="entry name" value="ANF_receptor"/>
    <property type="match status" value="1"/>
</dbReference>
<dbReference type="GO" id="GO:0007214">
    <property type="term" value="P:gamma-aminobutyric acid signaling pathway"/>
    <property type="evidence" value="ECO:0007669"/>
    <property type="project" value="TreeGrafter"/>
</dbReference>
<keyword evidence="3" id="KW-1003">Cell membrane</keyword>
<dbReference type="EMBL" id="JANIIK010000039">
    <property type="protein sequence ID" value="KAJ3609598.1"/>
    <property type="molecule type" value="Genomic_DNA"/>
</dbReference>
<evidence type="ECO:0000256" key="13">
    <source>
        <dbReference type="SAM" id="Phobius"/>
    </source>
</evidence>
<keyword evidence="7" id="KW-0297">G-protein coupled receptor</keyword>
<evidence type="ECO:0000256" key="8">
    <source>
        <dbReference type="ARBA" id="ARBA00023136"/>
    </source>
</evidence>
<dbReference type="AlphaFoldDB" id="A0A9Q0ITE3"/>
<evidence type="ECO:0000313" key="16">
    <source>
        <dbReference type="Proteomes" id="UP001148018"/>
    </source>
</evidence>
<keyword evidence="6 13" id="KW-1133">Transmembrane helix</keyword>
<organism evidence="15 16">
    <name type="scientific">Muraenolepis orangiensis</name>
    <name type="common">Patagonian moray cod</name>
    <dbReference type="NCBI Taxonomy" id="630683"/>
    <lineage>
        <taxon>Eukaryota</taxon>
        <taxon>Metazoa</taxon>
        <taxon>Chordata</taxon>
        <taxon>Craniata</taxon>
        <taxon>Vertebrata</taxon>
        <taxon>Euteleostomi</taxon>
        <taxon>Actinopterygii</taxon>
        <taxon>Neopterygii</taxon>
        <taxon>Teleostei</taxon>
        <taxon>Neoteleostei</taxon>
        <taxon>Acanthomorphata</taxon>
        <taxon>Zeiogadaria</taxon>
        <taxon>Gadariae</taxon>
        <taxon>Gadiformes</taxon>
        <taxon>Muraenolepidoidei</taxon>
        <taxon>Muraenolepididae</taxon>
        <taxon>Muraenolepis</taxon>
    </lineage>
</organism>
<evidence type="ECO:0000256" key="4">
    <source>
        <dbReference type="ARBA" id="ARBA00022692"/>
    </source>
</evidence>
<evidence type="ECO:0000256" key="2">
    <source>
        <dbReference type="ARBA" id="ARBA00008991"/>
    </source>
</evidence>
<dbReference type="PANTHER" id="PTHR10519">
    <property type="entry name" value="GABA-B RECEPTOR"/>
    <property type="match status" value="1"/>
</dbReference>
<comment type="subcellular location">
    <subcellularLocation>
        <location evidence="1">Cell membrane</location>
        <topology evidence="1">Multi-pass membrane protein</topology>
    </subcellularLocation>
</comment>
<evidence type="ECO:0000256" key="3">
    <source>
        <dbReference type="ARBA" id="ARBA00022475"/>
    </source>
</evidence>
<feature type="transmembrane region" description="Helical" evidence="13">
    <location>
        <begin position="281"/>
        <end position="305"/>
    </location>
</feature>
<evidence type="ECO:0000256" key="10">
    <source>
        <dbReference type="ARBA" id="ARBA00023180"/>
    </source>
</evidence>
<dbReference type="InterPro" id="IPR001828">
    <property type="entry name" value="ANF_lig-bd_rcpt"/>
</dbReference>
<dbReference type="InterPro" id="IPR002457">
    <property type="entry name" value="GPCR_3_GABA_rcpt_B2"/>
</dbReference>
<dbReference type="PRINTS" id="PR01178">
    <property type="entry name" value="GABAB2RECPTR"/>
</dbReference>
<evidence type="ECO:0000313" key="15">
    <source>
        <dbReference type="EMBL" id="KAJ3609598.1"/>
    </source>
</evidence>
<dbReference type="PANTHER" id="PTHR10519:SF74">
    <property type="entry name" value="GAMMA-AMINOBUTYRIC ACID TYPE B RECEPTOR SUBUNIT 2"/>
    <property type="match status" value="1"/>
</dbReference>
<dbReference type="FunFam" id="3.40.50.2300:FF:000063">
    <property type="entry name" value="Gamma-aminobutyric acid type B receptor subunit"/>
    <property type="match status" value="1"/>
</dbReference>
<dbReference type="PROSITE" id="PS50259">
    <property type="entry name" value="G_PROTEIN_RECEP_F3_4"/>
    <property type="match status" value="1"/>
</dbReference>
<feature type="non-terminal residue" evidence="15">
    <location>
        <position position="313"/>
    </location>
</feature>
<keyword evidence="5" id="KW-0732">Signal</keyword>
<comment type="caution">
    <text evidence="15">The sequence shown here is derived from an EMBL/GenBank/DDBJ whole genome shotgun (WGS) entry which is preliminary data.</text>
</comment>
<dbReference type="Proteomes" id="UP001148018">
    <property type="component" value="Unassembled WGS sequence"/>
</dbReference>
<dbReference type="InterPro" id="IPR002455">
    <property type="entry name" value="GPCR3_GABA-B"/>
</dbReference>
<keyword evidence="8 13" id="KW-0472">Membrane</keyword>
<dbReference type="InterPro" id="IPR017978">
    <property type="entry name" value="GPCR_3_C"/>
</dbReference>